<keyword evidence="17" id="KW-1185">Reference proteome</keyword>
<dbReference type="InterPro" id="IPR034804">
    <property type="entry name" value="SQR/QFR_C/D"/>
</dbReference>
<keyword evidence="12 15" id="KW-1133">Transmembrane helix</keyword>
<dbReference type="Gene3D" id="1.20.1300.10">
    <property type="entry name" value="Fumarate reductase/succinate dehydrogenase, transmembrane subunit"/>
    <property type="match status" value="1"/>
</dbReference>
<keyword evidence="8" id="KW-0349">Heme</keyword>
<evidence type="ECO:0000313" key="16">
    <source>
        <dbReference type="EMBL" id="SEH06614.1"/>
    </source>
</evidence>
<dbReference type="UniPathway" id="UPA00223"/>
<evidence type="ECO:0000256" key="15">
    <source>
        <dbReference type="SAM" id="Phobius"/>
    </source>
</evidence>
<evidence type="ECO:0000256" key="3">
    <source>
        <dbReference type="ARBA" id="ARBA00004141"/>
    </source>
</evidence>
<evidence type="ECO:0000256" key="13">
    <source>
        <dbReference type="ARBA" id="ARBA00023004"/>
    </source>
</evidence>
<evidence type="ECO:0000256" key="4">
    <source>
        <dbReference type="ARBA" id="ARBA00005163"/>
    </source>
</evidence>
<evidence type="ECO:0000256" key="7">
    <source>
        <dbReference type="ARBA" id="ARBA00022532"/>
    </source>
</evidence>
<evidence type="ECO:0000256" key="12">
    <source>
        <dbReference type="ARBA" id="ARBA00022989"/>
    </source>
</evidence>
<evidence type="ECO:0000256" key="10">
    <source>
        <dbReference type="ARBA" id="ARBA00022723"/>
    </source>
</evidence>
<evidence type="ECO:0000256" key="11">
    <source>
        <dbReference type="ARBA" id="ARBA00022982"/>
    </source>
</evidence>
<dbReference type="NCBIfam" id="TIGR02968">
    <property type="entry name" value="succ_dehyd_anc"/>
    <property type="match status" value="1"/>
</dbReference>
<dbReference type="GO" id="GO:0006099">
    <property type="term" value="P:tricarboxylic acid cycle"/>
    <property type="evidence" value="ECO:0007669"/>
    <property type="project" value="UniProtKB-UniPathway"/>
</dbReference>
<gene>
    <name evidence="16" type="ORF">MBHS_02478</name>
</gene>
<evidence type="ECO:0000256" key="6">
    <source>
        <dbReference type="ARBA" id="ARBA00022448"/>
    </source>
</evidence>
<sequence>MAAPENSAIKLNTAITRTQNLGHSGTGTDHFIYQRVSALALVPLLLWLVASLIASGGEYTALLQWLQQPWQSILLLCLIIAISWHSILGLQVIIEDYIQTEWLKLSSLLVMKFTFWFIVIAATFLVLKIAL</sequence>
<comment type="pathway">
    <text evidence="4">Carbohydrate metabolism; tricarboxylic acid cycle.</text>
</comment>
<accession>A0A1H6FC45</accession>
<dbReference type="Pfam" id="PF01127">
    <property type="entry name" value="Sdh_cyt"/>
    <property type="match status" value="1"/>
</dbReference>
<comment type="cofactor">
    <cofactor evidence="1">
        <name>heme</name>
        <dbReference type="ChEBI" id="CHEBI:30413"/>
    </cofactor>
</comment>
<dbReference type="Proteomes" id="UP000236724">
    <property type="component" value="Unassembled WGS sequence"/>
</dbReference>
<comment type="function">
    <text evidence="2">Membrane-anchoring subunit of succinate dehydrogenase (SDH).</text>
</comment>
<evidence type="ECO:0000313" key="17">
    <source>
        <dbReference type="Proteomes" id="UP000236724"/>
    </source>
</evidence>
<organism evidence="16 17">
    <name type="scientific">Candidatus Venteria ishoeyi</name>
    <dbReference type="NCBI Taxonomy" id="1899563"/>
    <lineage>
        <taxon>Bacteria</taxon>
        <taxon>Pseudomonadati</taxon>
        <taxon>Pseudomonadota</taxon>
        <taxon>Gammaproteobacteria</taxon>
        <taxon>Thiotrichales</taxon>
        <taxon>Thiotrichaceae</taxon>
        <taxon>Venteria</taxon>
    </lineage>
</organism>
<evidence type="ECO:0000256" key="1">
    <source>
        <dbReference type="ARBA" id="ARBA00001971"/>
    </source>
</evidence>
<dbReference type="EMBL" id="FMSV02000502">
    <property type="protein sequence ID" value="SEH06614.1"/>
    <property type="molecule type" value="Genomic_DNA"/>
</dbReference>
<dbReference type="OrthoDB" id="9809280at2"/>
<evidence type="ECO:0000256" key="9">
    <source>
        <dbReference type="ARBA" id="ARBA00022692"/>
    </source>
</evidence>
<dbReference type="GO" id="GO:0020037">
    <property type="term" value="F:heme binding"/>
    <property type="evidence" value="ECO:0007669"/>
    <property type="project" value="InterPro"/>
</dbReference>
<keyword evidence="6" id="KW-0813">Transport</keyword>
<dbReference type="GO" id="GO:0046872">
    <property type="term" value="F:metal ion binding"/>
    <property type="evidence" value="ECO:0007669"/>
    <property type="project" value="UniProtKB-KW"/>
</dbReference>
<keyword evidence="7" id="KW-0816">Tricarboxylic acid cycle</keyword>
<keyword evidence="11" id="KW-0249">Electron transport</keyword>
<dbReference type="AlphaFoldDB" id="A0A1H6FC45"/>
<name>A0A1H6FC45_9GAMM</name>
<dbReference type="InterPro" id="IPR014312">
    <property type="entry name" value="Succ_DH_anchor"/>
</dbReference>
<evidence type="ECO:0000256" key="5">
    <source>
        <dbReference type="ARBA" id="ARBA00019425"/>
    </source>
</evidence>
<proteinExistence type="predicted"/>
<evidence type="ECO:0000256" key="14">
    <source>
        <dbReference type="ARBA" id="ARBA00023136"/>
    </source>
</evidence>
<comment type="subcellular location">
    <subcellularLocation>
        <location evidence="3">Membrane</location>
        <topology evidence="3">Multi-pass membrane protein</topology>
    </subcellularLocation>
</comment>
<dbReference type="GO" id="GO:0016020">
    <property type="term" value="C:membrane"/>
    <property type="evidence" value="ECO:0007669"/>
    <property type="project" value="UniProtKB-SubCell"/>
</dbReference>
<protein>
    <recommendedName>
        <fullName evidence="5">Succinate dehydrogenase hydrophobic membrane anchor subunit</fullName>
    </recommendedName>
</protein>
<evidence type="ECO:0000256" key="8">
    <source>
        <dbReference type="ARBA" id="ARBA00022617"/>
    </source>
</evidence>
<keyword evidence="9 15" id="KW-0812">Transmembrane</keyword>
<keyword evidence="14 15" id="KW-0472">Membrane</keyword>
<feature type="transmembrane region" description="Helical" evidence="15">
    <location>
        <begin position="38"/>
        <end position="61"/>
    </location>
</feature>
<keyword evidence="13" id="KW-0408">Iron</keyword>
<dbReference type="SUPFAM" id="SSF81343">
    <property type="entry name" value="Fumarate reductase respiratory complex transmembrane subunits"/>
    <property type="match status" value="1"/>
</dbReference>
<feature type="transmembrane region" description="Helical" evidence="15">
    <location>
        <begin position="73"/>
        <end position="94"/>
    </location>
</feature>
<reference evidence="16 17" key="1">
    <citation type="submission" date="2016-10" db="EMBL/GenBank/DDBJ databases">
        <authorList>
            <person name="de Groot N.N."/>
        </authorList>
    </citation>
    <scope>NUCLEOTIDE SEQUENCE [LARGE SCALE GENOMIC DNA]</scope>
    <source>
        <strain evidence="16">MBHS1</strain>
    </source>
</reference>
<keyword evidence="10" id="KW-0479">Metal-binding</keyword>
<evidence type="ECO:0000256" key="2">
    <source>
        <dbReference type="ARBA" id="ARBA00004050"/>
    </source>
</evidence>
<dbReference type="InterPro" id="IPR000701">
    <property type="entry name" value="SuccDH_FuR_B_TM-su"/>
</dbReference>
<feature type="transmembrane region" description="Helical" evidence="15">
    <location>
        <begin position="106"/>
        <end position="127"/>
    </location>
</feature>
<dbReference type="RefSeq" id="WP_103920371.1">
    <property type="nucleotide sequence ID" value="NZ_FMSV02000502.1"/>
</dbReference>